<keyword evidence="9" id="KW-0325">Glycoprotein</keyword>
<dbReference type="Proteomes" id="UP000818029">
    <property type="component" value="Chromosome D13"/>
</dbReference>
<evidence type="ECO:0000256" key="6">
    <source>
        <dbReference type="ARBA" id="ARBA00022989"/>
    </source>
</evidence>
<feature type="transmembrane region" description="Helical" evidence="10">
    <location>
        <begin position="1134"/>
        <end position="1151"/>
    </location>
</feature>
<dbReference type="RefSeq" id="XP_040965394.1">
    <property type="nucleotide sequence ID" value="XM_041109460.1"/>
</dbReference>
<evidence type="ECO:0000256" key="8">
    <source>
        <dbReference type="ARBA" id="ARBA00023170"/>
    </source>
</evidence>
<dbReference type="PANTHER" id="PTHR48062">
    <property type="entry name" value="RECEPTOR-LIKE PROTEIN 14"/>
    <property type="match status" value="1"/>
</dbReference>
<dbReference type="SMART" id="SM00365">
    <property type="entry name" value="LRR_SD22"/>
    <property type="match status" value="11"/>
</dbReference>
<keyword evidence="3" id="KW-0433">Leucine-rich repeat</keyword>
<dbReference type="InterPro" id="IPR003591">
    <property type="entry name" value="Leu-rich_rpt_typical-subtyp"/>
</dbReference>
<dbReference type="SMART" id="SM00369">
    <property type="entry name" value="LRR_TYP"/>
    <property type="match status" value="9"/>
</dbReference>
<keyword evidence="8" id="KW-0675">Receptor</keyword>
<gene>
    <name evidence="13" type="primary">LOC107943341</name>
</gene>
<comment type="similarity">
    <text evidence="2">Belongs to the RLP family.</text>
</comment>
<sequence length="1160" mass="130347">MPISESEWTFVLREMEYWKLVWVFVLAFLFGGYQSEGCWEIEKAALFQLKPFFSRPNGEGISWGKGNCCRWDWVECSTSTGRVTRLFLEDSCDLEKKDIYLGWYLNISLFLPFEELKSLNLGGNNIVGFIDNQGIKKLSKLNKLEILDFSDNKLSGNNILSHLTQFTSLKTLFLKNCGLQGSIDILKLDNLKNLKELYLNDNKIVSLQSKRQLRTLTKLEVLDLSSNYFNSSKFSSLAVLPHLKSLNIESNKLTEWSYIQDLNVLSNLKILNISYEGKNNSVPSQDNKRELKLTSLEELNLWGNVFNSYILSSLGGLSNLKSLYLYDGYAMEGPIGLPALKNLEKLHLGCGNNENVNLQLQLLDIFPSLKTLSLENLSLKGTIIQRWQNLTNLKELTLTDLSDTSNIIRDIGTLTSLEDLVIDGCDVDDNLNLHGFCELRKLQTLAIINRYWDASLPECFSELTSLKYLDISSNNFFGNIYVFKNLTLLENLDISSNSFFGDISMLKNLKSLEYLDLGSNKLFGDISYFMSLTSLRELRLSNNNIEIPSSLAPLFNLSKLQKLYADNNMIYAAETEMHSLDTPTFQLRSISLSCCGDGGSFPQSLNHQHDLRDVDLSNINFKGDQFPNWLLENNKKLELLYLVNSSLSGHFQLPSTSRRGLSGLDVSSNSLDGNIPNEIGAKLPSLWVLNMSNNFFGGGIPISIGDMISLQILDFSNNKLSGGIPRHLPMGLYIFDVSNNQLFGDIPSSMENMSLLALDLSNNTLFGGIPRWMGKMSGLEVLLMANNHFEGPIPVEFCKLNYSLKFLDLSANNISGSLPSFFSFSRLTHVYLSRNKLKGPITSFINSIDLVTLDLSNNHLTGNIPNWIGNLSSLSYLLLNNNYFEGGIPVQLCDLHCLRLIDVSNNNLSGTIPPCLMNTISNDSSRANYKNSGYDISVGYFSVDVPIKFTMKSISYFYKATVLNYLSGIDLSCNKLTGEIPHQIQHFQDIIVLNFSHNSLIGPIPPALADLSQIESLDLSHNNLSGNIPSHLLGLHFLSFFSVAYNNLSGTTPQRSGQFATFEESSYVGNPFLCGEPLPKNCSIDGPSSSMQKNATDKGFIDMEFFYASFVGSYIVMPLCIAIVLYINPYWRQAWFYHVEAATMSCYYFVLDHILPKRFR</sequence>
<dbReference type="InterPro" id="IPR032675">
    <property type="entry name" value="LRR_dom_sf"/>
</dbReference>
<keyword evidence="5" id="KW-0677">Repeat</keyword>
<evidence type="ECO:0000313" key="12">
    <source>
        <dbReference type="Proteomes" id="UP000818029"/>
    </source>
</evidence>
<organism evidence="12 13">
    <name type="scientific">Gossypium hirsutum</name>
    <name type="common">Upland cotton</name>
    <name type="synonym">Gossypium mexicanum</name>
    <dbReference type="NCBI Taxonomy" id="3635"/>
    <lineage>
        <taxon>Eukaryota</taxon>
        <taxon>Viridiplantae</taxon>
        <taxon>Streptophyta</taxon>
        <taxon>Embryophyta</taxon>
        <taxon>Tracheophyta</taxon>
        <taxon>Spermatophyta</taxon>
        <taxon>Magnoliopsida</taxon>
        <taxon>eudicotyledons</taxon>
        <taxon>Gunneridae</taxon>
        <taxon>Pentapetalae</taxon>
        <taxon>rosids</taxon>
        <taxon>malvids</taxon>
        <taxon>Malvales</taxon>
        <taxon>Malvaceae</taxon>
        <taxon>Malvoideae</taxon>
        <taxon>Gossypium</taxon>
    </lineage>
</organism>
<dbReference type="Pfam" id="PF08263">
    <property type="entry name" value="LRRNT_2"/>
    <property type="match status" value="1"/>
</dbReference>
<feature type="domain" description="Leucine-rich repeat-containing N-terminal plant-type" evidence="11">
    <location>
        <begin position="42"/>
        <end position="77"/>
    </location>
</feature>
<keyword evidence="7 10" id="KW-0472">Membrane</keyword>
<dbReference type="Gene3D" id="3.80.10.10">
    <property type="entry name" value="Ribonuclease Inhibitor"/>
    <property type="match status" value="6"/>
</dbReference>
<feature type="transmembrane region" description="Helical" evidence="10">
    <location>
        <begin position="1105"/>
        <end position="1128"/>
    </location>
</feature>
<dbReference type="SUPFAM" id="SSF52058">
    <property type="entry name" value="L domain-like"/>
    <property type="match status" value="3"/>
</dbReference>
<keyword evidence="4 10" id="KW-0812">Transmembrane</keyword>
<reference evidence="13" key="2">
    <citation type="submission" date="2025-08" db="UniProtKB">
        <authorList>
            <consortium name="RefSeq"/>
        </authorList>
    </citation>
    <scope>IDENTIFICATION</scope>
</reference>
<dbReference type="InterPro" id="IPR001611">
    <property type="entry name" value="Leu-rich_rpt"/>
</dbReference>
<keyword evidence="6 10" id="KW-1133">Transmembrane helix</keyword>
<evidence type="ECO:0000256" key="10">
    <source>
        <dbReference type="SAM" id="Phobius"/>
    </source>
</evidence>
<evidence type="ECO:0000256" key="9">
    <source>
        <dbReference type="ARBA" id="ARBA00023180"/>
    </source>
</evidence>
<evidence type="ECO:0000256" key="2">
    <source>
        <dbReference type="ARBA" id="ARBA00009592"/>
    </source>
</evidence>
<evidence type="ECO:0000256" key="7">
    <source>
        <dbReference type="ARBA" id="ARBA00023136"/>
    </source>
</evidence>
<dbReference type="GeneID" id="107943341"/>
<dbReference type="Pfam" id="PF00560">
    <property type="entry name" value="LRR_1"/>
    <property type="match status" value="6"/>
</dbReference>
<evidence type="ECO:0000313" key="13">
    <source>
        <dbReference type="RefSeq" id="XP_040965394.1"/>
    </source>
</evidence>
<keyword evidence="12" id="KW-1185">Reference proteome</keyword>
<dbReference type="InterPro" id="IPR051502">
    <property type="entry name" value="RLP_Defense_Trigger"/>
</dbReference>
<evidence type="ECO:0000256" key="4">
    <source>
        <dbReference type="ARBA" id="ARBA00022692"/>
    </source>
</evidence>
<dbReference type="SUPFAM" id="SSF52047">
    <property type="entry name" value="RNI-like"/>
    <property type="match status" value="1"/>
</dbReference>
<dbReference type="PANTHER" id="PTHR48062:SF21">
    <property type="entry name" value="RECEPTOR-LIKE PROTEIN 12"/>
    <property type="match status" value="1"/>
</dbReference>
<name>A0ABM3BEA2_GOSHI</name>
<evidence type="ECO:0000256" key="5">
    <source>
        <dbReference type="ARBA" id="ARBA00022737"/>
    </source>
</evidence>
<comment type="subcellular location">
    <subcellularLocation>
        <location evidence="1">Cell membrane</location>
        <topology evidence="1">Single-pass type I membrane protein</topology>
    </subcellularLocation>
</comment>
<protein>
    <submittedName>
        <fullName evidence="13">Receptor-like protein 14</fullName>
    </submittedName>
</protein>
<dbReference type="InterPro" id="IPR013210">
    <property type="entry name" value="LRR_N_plant-typ"/>
</dbReference>
<dbReference type="Pfam" id="PF13855">
    <property type="entry name" value="LRR_8"/>
    <property type="match status" value="3"/>
</dbReference>
<evidence type="ECO:0000256" key="3">
    <source>
        <dbReference type="ARBA" id="ARBA00022614"/>
    </source>
</evidence>
<accession>A0ABM3BEA2</accession>
<evidence type="ECO:0000259" key="11">
    <source>
        <dbReference type="Pfam" id="PF08263"/>
    </source>
</evidence>
<dbReference type="PROSITE" id="PS51450">
    <property type="entry name" value="LRR"/>
    <property type="match status" value="4"/>
</dbReference>
<reference evidence="12" key="1">
    <citation type="journal article" date="2020" name="Nat. Genet.">
        <title>Genomic diversifications of five Gossypium allopolyploid species and their impact on cotton improvement.</title>
        <authorList>
            <person name="Chen Z.J."/>
            <person name="Sreedasyam A."/>
            <person name="Ando A."/>
            <person name="Song Q."/>
            <person name="De Santiago L.M."/>
            <person name="Hulse-Kemp A.M."/>
            <person name="Ding M."/>
            <person name="Ye W."/>
            <person name="Kirkbride R.C."/>
            <person name="Jenkins J."/>
            <person name="Plott C."/>
            <person name="Lovell J."/>
            <person name="Lin Y.M."/>
            <person name="Vaughn R."/>
            <person name="Liu B."/>
            <person name="Simpson S."/>
            <person name="Scheffler B.E."/>
            <person name="Wen L."/>
            <person name="Saski C.A."/>
            <person name="Grover C.E."/>
            <person name="Hu G."/>
            <person name="Conover J.L."/>
            <person name="Carlson J.W."/>
            <person name="Shu S."/>
            <person name="Boston L.B."/>
            <person name="Williams M."/>
            <person name="Peterson D.G."/>
            <person name="McGee K."/>
            <person name="Jones D.C."/>
            <person name="Wendel J.F."/>
            <person name="Stelly D.M."/>
            <person name="Grimwood J."/>
            <person name="Schmutz J."/>
        </authorList>
    </citation>
    <scope>NUCLEOTIDE SEQUENCE [LARGE SCALE GENOMIC DNA]</scope>
    <source>
        <strain evidence="12">cv. TM-1</strain>
    </source>
</reference>
<proteinExistence type="inferred from homology"/>
<dbReference type="PRINTS" id="PR00019">
    <property type="entry name" value="LEURICHRPT"/>
</dbReference>
<evidence type="ECO:0000256" key="1">
    <source>
        <dbReference type="ARBA" id="ARBA00004251"/>
    </source>
</evidence>